<reference evidence="5" key="1">
    <citation type="journal article" date="2019" name="BMC Genomics">
        <title>A new reference genome for Sorghum bicolor reveals high levels of sequence similarity between sweet and grain genotypes: implications for the genetics of sugar metabolism.</title>
        <authorList>
            <person name="Cooper E.A."/>
            <person name="Brenton Z.W."/>
            <person name="Flinn B.S."/>
            <person name="Jenkins J."/>
            <person name="Shu S."/>
            <person name="Flowers D."/>
            <person name="Luo F."/>
            <person name="Wang Y."/>
            <person name="Xia P."/>
            <person name="Barry K."/>
            <person name="Daum C."/>
            <person name="Lipzen A."/>
            <person name="Yoshinaga Y."/>
            <person name="Schmutz J."/>
            <person name="Saski C."/>
            <person name="Vermerris W."/>
            <person name="Kresovich S."/>
        </authorList>
    </citation>
    <scope>NUCLEOTIDE SEQUENCE</scope>
</reference>
<feature type="region of interest" description="Disordered" evidence="3">
    <location>
        <begin position="143"/>
        <end position="176"/>
    </location>
</feature>
<proteinExistence type="predicted"/>
<dbReference type="Proteomes" id="UP000807115">
    <property type="component" value="Chromosome 1"/>
</dbReference>
<dbReference type="AlphaFoldDB" id="A0A921UZQ5"/>
<gene>
    <name evidence="5" type="ORF">BDA96_01G248500</name>
</gene>
<evidence type="ECO:0000313" key="5">
    <source>
        <dbReference type="EMBL" id="KAG0549355.1"/>
    </source>
</evidence>
<feature type="compositionally biased region" description="Basic residues" evidence="3">
    <location>
        <begin position="386"/>
        <end position="405"/>
    </location>
</feature>
<evidence type="ECO:0000313" key="6">
    <source>
        <dbReference type="Proteomes" id="UP000807115"/>
    </source>
</evidence>
<evidence type="ECO:0000256" key="2">
    <source>
        <dbReference type="PROSITE-ProRule" id="PRU01002"/>
    </source>
</evidence>
<evidence type="ECO:0000256" key="1">
    <source>
        <dbReference type="ARBA" id="ARBA00023242"/>
    </source>
</evidence>
<protein>
    <recommendedName>
        <fullName evidence="4">WRC domain-containing protein</fullName>
    </recommendedName>
</protein>
<sequence length="405" mass="44440">MRIRRNASRLLGSAYSASASASAAPTVDAAPRFDLLPPPPPPHPAPCSAPESSGGPGFSSPSASCAEPCQLNRSPWDLIADLSLSDQKEEDELVDKYFVHVTTRASWLFSATMPATTSTKKKKEKKEKLPAAAYGDSKQLRREVVKRPAMNNKEEEDKTKKKAKVKKEEGQDQDGAARVWMCKKNDGRRWHCNRPVSQPDSLCEYHLVQKRSYLNPDFEFQSVAESEKPKPKPKPALAPVQAAAASKSSTSSKPRKKKKKPVNDCSATEGFYYYAGFGPFRSKRQCRSGGMNEPLPAKQEEEEKEETPEDASDPTDEAAPEVVDEFTNQQAACQHVSSCDNDDIAGIAGVDEQSSDDDYDGIGIAGCNMDDATVDPQASSGDGKRKAPWKRWRKPVKARSLKSLM</sequence>
<dbReference type="InterPro" id="IPR014977">
    <property type="entry name" value="WRC_dom"/>
</dbReference>
<feature type="compositionally biased region" description="Low complexity" evidence="3">
    <location>
        <begin position="235"/>
        <end position="252"/>
    </location>
</feature>
<dbReference type="Pfam" id="PF08879">
    <property type="entry name" value="WRC"/>
    <property type="match status" value="1"/>
</dbReference>
<organism evidence="5 6">
    <name type="scientific">Sorghum bicolor</name>
    <name type="common">Sorghum</name>
    <name type="synonym">Sorghum vulgare</name>
    <dbReference type="NCBI Taxonomy" id="4558"/>
    <lineage>
        <taxon>Eukaryota</taxon>
        <taxon>Viridiplantae</taxon>
        <taxon>Streptophyta</taxon>
        <taxon>Embryophyta</taxon>
        <taxon>Tracheophyta</taxon>
        <taxon>Spermatophyta</taxon>
        <taxon>Magnoliopsida</taxon>
        <taxon>Liliopsida</taxon>
        <taxon>Poales</taxon>
        <taxon>Poaceae</taxon>
        <taxon>PACMAD clade</taxon>
        <taxon>Panicoideae</taxon>
        <taxon>Andropogonodae</taxon>
        <taxon>Andropogoneae</taxon>
        <taxon>Sorghinae</taxon>
        <taxon>Sorghum</taxon>
    </lineage>
</organism>
<accession>A0A921UZQ5</accession>
<dbReference type="Gramene" id="EER91550">
    <property type="protein sequence ID" value="EER91550"/>
    <property type="gene ID" value="SORBI_3001G233900"/>
</dbReference>
<feature type="region of interest" description="Disordered" evidence="3">
    <location>
        <begin position="342"/>
        <end position="405"/>
    </location>
</feature>
<comment type="caution">
    <text evidence="5">The sequence shown here is derived from an EMBL/GenBank/DDBJ whole genome shotgun (WGS) entry which is preliminary data.</text>
</comment>
<dbReference type="EMBL" id="CM027680">
    <property type="protein sequence ID" value="KAG0549355.1"/>
    <property type="molecule type" value="Genomic_DNA"/>
</dbReference>
<dbReference type="PROSITE" id="PS51667">
    <property type="entry name" value="WRC"/>
    <property type="match status" value="1"/>
</dbReference>
<feature type="domain" description="WRC" evidence="4">
    <location>
        <begin position="176"/>
        <end position="220"/>
    </location>
</feature>
<dbReference type="OMA" id="DSLCEYH"/>
<dbReference type="PANTHER" id="PTHR34680:SF5">
    <property type="entry name" value="WRC DOMAIN-CONTAINING PROTEIN"/>
    <property type="match status" value="1"/>
</dbReference>
<feature type="region of interest" description="Disordered" evidence="3">
    <location>
        <begin position="222"/>
        <end position="263"/>
    </location>
</feature>
<feature type="region of interest" description="Disordered" evidence="3">
    <location>
        <begin position="28"/>
        <end position="66"/>
    </location>
</feature>
<comment type="caution">
    <text evidence="2">Lacks conserved residue(s) required for the propagation of feature annotation.</text>
</comment>
<dbReference type="OrthoDB" id="787182at2759"/>
<keyword evidence="1" id="KW-0539">Nucleus</keyword>
<reference evidence="5" key="2">
    <citation type="submission" date="2020-10" db="EMBL/GenBank/DDBJ databases">
        <authorList>
            <person name="Cooper E.A."/>
            <person name="Brenton Z.W."/>
            <person name="Flinn B.S."/>
            <person name="Jenkins J."/>
            <person name="Shu S."/>
            <person name="Flowers D."/>
            <person name="Luo F."/>
            <person name="Wang Y."/>
            <person name="Xia P."/>
            <person name="Barry K."/>
            <person name="Daum C."/>
            <person name="Lipzen A."/>
            <person name="Yoshinaga Y."/>
            <person name="Schmutz J."/>
            <person name="Saski C."/>
            <person name="Vermerris W."/>
            <person name="Kresovich S."/>
        </authorList>
    </citation>
    <scope>NUCLEOTIDE SEQUENCE</scope>
</reference>
<evidence type="ECO:0000256" key="3">
    <source>
        <dbReference type="SAM" id="MobiDB-lite"/>
    </source>
</evidence>
<feature type="region of interest" description="Disordered" evidence="3">
    <location>
        <begin position="285"/>
        <end position="323"/>
    </location>
</feature>
<dbReference type="PANTHER" id="PTHR34680">
    <property type="entry name" value="EXPRESSED PROTEIN"/>
    <property type="match status" value="1"/>
</dbReference>
<dbReference type="KEGG" id="sbi:8071383"/>
<name>A0A921UZQ5_SORBI</name>
<feature type="compositionally biased region" description="Acidic residues" evidence="3">
    <location>
        <begin position="300"/>
        <end position="323"/>
    </location>
</feature>
<feature type="compositionally biased region" description="Pro residues" evidence="3">
    <location>
        <begin position="36"/>
        <end position="47"/>
    </location>
</feature>
<evidence type="ECO:0000259" key="4">
    <source>
        <dbReference type="PROSITE" id="PS51667"/>
    </source>
</evidence>
<feature type="compositionally biased region" description="Basic and acidic residues" evidence="3">
    <location>
        <begin position="143"/>
        <end position="159"/>
    </location>
</feature>
<feature type="compositionally biased region" description="Low complexity" evidence="3">
    <location>
        <begin position="48"/>
        <end position="66"/>
    </location>
</feature>